<feature type="region of interest" description="Disordered" evidence="1">
    <location>
        <begin position="1"/>
        <end position="22"/>
    </location>
</feature>
<dbReference type="InterPro" id="IPR035897">
    <property type="entry name" value="Toll_tir_struct_dom_sf"/>
</dbReference>
<dbReference type="InterPro" id="IPR000157">
    <property type="entry name" value="TIR_dom"/>
</dbReference>
<proteinExistence type="predicted"/>
<sequence length="878" mass="103569">MVNTSMESPDNQPEPRTLDDVRTKFTQRESVPPISNIEYIRRCDDYDNPYPSNGLLCFYNFCKKIAEDIYISSDAVHSYEKLDQLILLSNERPILRHILLCVLPHFCGIKYLLYLLRNNKYTSTAVYLFTQNIEIVKHLPNIKTDESIHHTYFPIVCDEFLDIGLNNHNHQIPTHDIVELVISLAKDSVNDISNGESKIDKDCLDILLDRFSIEHISYFSNDLIVQIKTDNTHERNRLPAWKFYLAFWLLEKCQTFGIFDETELAEKIQSVIIDCYINAFNDNIDSSKHTFEACSIFDHLPWWRINQHHFDNLLNLIPNPALWVQKLDSTHSKGHNNKRLARSYFHLLLCLYAKKQSDSRKNQVELKIMRMLETCAFFNEPKRYVGMFEFEDNFNYQLLKKFSFIVDDVSNENFNRIVEVLKSIAPLNQVLVIYYTVNKKSRKKVLLECIRPDLDKKIDQLGLGDIEEALNIAMNTRQLTLANNLLKKGLSIINGDRFSKTSQRSQYFFQHQKIWVSFEYKLKLLNIANNEDLSTEQKISSMNRINEPFKRENHHFLDSLYKSCDGFRREMIAILFFYDNNPEKAYDYFDYLYKESKDFHYSGNRLGAKLAALEKDSDVENYQYALSEWLETIEHVDIQGIKTTFIQNWMYCLYKMDHHESIDELWGKLSEQQKTNIEIATCYCRSLKDRKKKDSAKLIIDKLKKYHNEKKLDDDSEKLLNELNNYTDNGNEPTTKSALSKNIEENKKPLIFLCYAKEDKDIVEKLYDQLKNSAYNLWYDKKDIIAGQNWEYSIKKAIKKAAKILVCFSEKSVRKRGYKNKEIKWALELNDEMLPDDNFLIPIRLDSCEIPDRLQHLQCADLFEENGFQKLKKSLFFS</sequence>
<dbReference type="SUPFAM" id="SSF52200">
    <property type="entry name" value="Toll/Interleukin receptor TIR domain"/>
    <property type="match status" value="1"/>
</dbReference>
<feature type="domain" description="TIR" evidence="2">
    <location>
        <begin position="747"/>
        <end position="878"/>
    </location>
</feature>
<protein>
    <recommendedName>
        <fullName evidence="2">TIR domain-containing protein</fullName>
    </recommendedName>
</protein>
<feature type="compositionally biased region" description="Polar residues" evidence="1">
    <location>
        <begin position="1"/>
        <end position="11"/>
    </location>
</feature>
<dbReference type="EMBL" id="ATBP01000851">
    <property type="protein sequence ID" value="ETR68724.1"/>
    <property type="molecule type" value="Genomic_DNA"/>
</dbReference>
<reference evidence="4" key="1">
    <citation type="submission" date="2012-11" db="EMBL/GenBank/DDBJ databases">
        <authorList>
            <person name="Lucero-Rivera Y.E."/>
            <person name="Tovar-Ramirez D."/>
        </authorList>
    </citation>
    <scope>NUCLEOTIDE SEQUENCE [LARGE SCALE GENOMIC DNA]</scope>
    <source>
        <strain evidence="4">Araruama</strain>
    </source>
</reference>
<dbReference type="AlphaFoldDB" id="A0A1V1P1Q3"/>
<dbReference type="Proteomes" id="UP000189670">
    <property type="component" value="Unassembled WGS sequence"/>
</dbReference>
<dbReference type="Gene3D" id="3.40.50.10140">
    <property type="entry name" value="Toll/interleukin-1 receptor homology (TIR) domain"/>
    <property type="match status" value="1"/>
</dbReference>
<dbReference type="PROSITE" id="PS50104">
    <property type="entry name" value="TIR"/>
    <property type="match status" value="1"/>
</dbReference>
<gene>
    <name evidence="3" type="ORF">OMM_10231</name>
</gene>
<accession>A0A1V1P1Q3</accession>
<dbReference type="GO" id="GO:0007165">
    <property type="term" value="P:signal transduction"/>
    <property type="evidence" value="ECO:0007669"/>
    <property type="project" value="InterPro"/>
</dbReference>
<comment type="caution">
    <text evidence="3">The sequence shown here is derived from an EMBL/GenBank/DDBJ whole genome shotgun (WGS) entry which is preliminary data.</text>
</comment>
<evidence type="ECO:0000313" key="4">
    <source>
        <dbReference type="Proteomes" id="UP000189670"/>
    </source>
</evidence>
<evidence type="ECO:0000256" key="1">
    <source>
        <dbReference type="SAM" id="MobiDB-lite"/>
    </source>
</evidence>
<name>A0A1V1P1Q3_9BACT</name>
<dbReference type="Pfam" id="PF13676">
    <property type="entry name" value="TIR_2"/>
    <property type="match status" value="1"/>
</dbReference>
<organism evidence="3 4">
    <name type="scientific">Candidatus Magnetoglobus multicellularis str. Araruama</name>
    <dbReference type="NCBI Taxonomy" id="890399"/>
    <lineage>
        <taxon>Bacteria</taxon>
        <taxon>Pseudomonadati</taxon>
        <taxon>Thermodesulfobacteriota</taxon>
        <taxon>Desulfobacteria</taxon>
        <taxon>Desulfobacterales</taxon>
        <taxon>Desulfobacteraceae</taxon>
        <taxon>Candidatus Magnetoglobus</taxon>
    </lineage>
</organism>
<evidence type="ECO:0000313" key="3">
    <source>
        <dbReference type="EMBL" id="ETR68724.1"/>
    </source>
</evidence>
<evidence type="ECO:0000259" key="2">
    <source>
        <dbReference type="PROSITE" id="PS50104"/>
    </source>
</evidence>